<feature type="signal peptide" evidence="1">
    <location>
        <begin position="1"/>
        <end position="26"/>
    </location>
</feature>
<comment type="caution">
    <text evidence="2">The sequence shown here is derived from an EMBL/GenBank/DDBJ whole genome shotgun (WGS) entry which is preliminary data.</text>
</comment>
<evidence type="ECO:0008006" key="4">
    <source>
        <dbReference type="Google" id="ProtNLM"/>
    </source>
</evidence>
<dbReference type="EMBL" id="JACMRX010000004">
    <property type="protein sequence ID" value="KAF7991366.1"/>
    <property type="molecule type" value="Genomic_DNA"/>
</dbReference>
<sequence length="639" mass="73413">MNISCKLLIFGFLVILLLHQVDNCDAKIARRKLEESIFENLQDLIKLIPDPVGKILSTVSSTFFSFYIARQDEEKKLKKDTKTLNKSLTDNFLSAQKQEERFDRIDNLIVTESQRVIDEIVSAVVGEKIVDKLQNKINFFRGYYDDRLTRCLLNSTCSSVFEKFDKDELLDRNKEYRKELKAFVDESIAIRSETKSIKKLRSIFDYIVDEYELEKNKSTDCNTNESMNDKIFDLSMVIMAVVAKSYSVVMAAHFRAYNEAVDKNKDKDAADYMTSAMDRMNEYQRDIVAIVAATHRALNETSRDIRPCDPSEHIKSTLNYYLSDPDRKFSYFAYETKATFFKSKYETEKKWGREKNETEKKNLQRIHKKASKGERMCWVEQDPSGSVRKFSTQSVTASPGFVVTGIKWLIKSKTVYMEIQEGKYVNGSIDQSSVKWKSTPEDDSQTVSFNFTNRKLSLNEIVLPANTLLTGVKFEYVNGIIFIKAEGKETNPSDNELTDKIISVSSNYSATRLLLKQVDELDASELAPLNNQHKVYRNSNNHYIEFKPTSFEKDAGQTMIPYLDIQPVFTTPARPMGGVGVYHKIMTGYGGFVGLKLLTADVSHKINENTINIFFNQINNIFKNFLGYDKPINIQASYK</sequence>
<evidence type="ECO:0000313" key="3">
    <source>
        <dbReference type="Proteomes" id="UP000639338"/>
    </source>
</evidence>
<accession>A0A834XV58</accession>
<keyword evidence="3" id="KW-1185">Reference proteome</keyword>
<proteinExistence type="predicted"/>
<dbReference type="PANTHER" id="PTHR47890">
    <property type="entry name" value="LD24308P"/>
    <property type="match status" value="1"/>
</dbReference>
<dbReference type="PANTHER" id="PTHR47890:SF1">
    <property type="entry name" value="LD24308P"/>
    <property type="match status" value="1"/>
</dbReference>
<protein>
    <recommendedName>
        <fullName evidence="4">Odorant-binding protein</fullName>
    </recommendedName>
</protein>
<gene>
    <name evidence="2" type="ORF">HCN44_002928</name>
</gene>
<evidence type="ECO:0000256" key="1">
    <source>
        <dbReference type="SAM" id="SignalP"/>
    </source>
</evidence>
<name>A0A834XV58_APHGI</name>
<dbReference type="OrthoDB" id="7646902at2759"/>
<evidence type="ECO:0000313" key="2">
    <source>
        <dbReference type="EMBL" id="KAF7991366.1"/>
    </source>
</evidence>
<reference evidence="2 3" key="1">
    <citation type="submission" date="2020-08" db="EMBL/GenBank/DDBJ databases">
        <title>Aphidius gifuensis genome sequencing and assembly.</title>
        <authorList>
            <person name="Du Z."/>
        </authorList>
    </citation>
    <scope>NUCLEOTIDE SEQUENCE [LARGE SCALE GENOMIC DNA]</scope>
    <source>
        <strain evidence="2">YNYX2018</strain>
        <tissue evidence="2">Adults</tissue>
    </source>
</reference>
<dbReference type="Proteomes" id="UP000639338">
    <property type="component" value="Unassembled WGS sequence"/>
</dbReference>
<dbReference type="AlphaFoldDB" id="A0A834XV58"/>
<keyword evidence="1" id="KW-0732">Signal</keyword>
<organism evidence="2 3">
    <name type="scientific">Aphidius gifuensis</name>
    <name type="common">Parasitoid wasp</name>
    <dbReference type="NCBI Taxonomy" id="684658"/>
    <lineage>
        <taxon>Eukaryota</taxon>
        <taxon>Metazoa</taxon>
        <taxon>Ecdysozoa</taxon>
        <taxon>Arthropoda</taxon>
        <taxon>Hexapoda</taxon>
        <taxon>Insecta</taxon>
        <taxon>Pterygota</taxon>
        <taxon>Neoptera</taxon>
        <taxon>Endopterygota</taxon>
        <taxon>Hymenoptera</taxon>
        <taxon>Apocrita</taxon>
        <taxon>Ichneumonoidea</taxon>
        <taxon>Braconidae</taxon>
        <taxon>Aphidiinae</taxon>
        <taxon>Aphidius</taxon>
    </lineage>
</organism>
<feature type="chain" id="PRO_5032782280" description="Odorant-binding protein" evidence="1">
    <location>
        <begin position="27"/>
        <end position="639"/>
    </location>
</feature>